<proteinExistence type="predicted"/>
<evidence type="ECO:0000313" key="1">
    <source>
        <dbReference type="EMBL" id="ARB06088.1"/>
    </source>
</evidence>
<reference evidence="1 2" key="1">
    <citation type="submission" date="2017-02" db="EMBL/GenBank/DDBJ databases">
        <title>A novel roseosiphophage isolated from the oligotrophic South China Sea.</title>
        <authorList>
            <person name="Yang Y."/>
            <person name="Cai L."/>
            <person name="Zhang R."/>
        </authorList>
    </citation>
    <scope>NUCLEOTIDE SEQUENCE [LARGE SCALE GENOMIC DNA]</scope>
</reference>
<gene>
    <name evidence="1" type="ORF">vBDshSR5C_34</name>
</gene>
<dbReference type="EMBL" id="KY606587">
    <property type="protein sequence ID" value="ARB06088.1"/>
    <property type="molecule type" value="Genomic_DNA"/>
</dbReference>
<organism evidence="1 2">
    <name type="scientific">Dinoroseobacter phage vB_DshS-R5C</name>
    <dbReference type="NCBI Taxonomy" id="1965368"/>
    <lineage>
        <taxon>Viruses</taxon>
        <taxon>Duplodnaviria</taxon>
        <taxon>Heunggongvirae</taxon>
        <taxon>Uroviricota</taxon>
        <taxon>Caudoviricetes</taxon>
        <taxon>Nanhaivirus</taxon>
        <taxon>Nanhaivirus D5C</taxon>
    </lineage>
</organism>
<dbReference type="Proteomes" id="UP000224401">
    <property type="component" value="Segment"/>
</dbReference>
<accession>A0A1V0DY77</accession>
<name>A0A1V0DY77_9CAUD</name>
<sequence>MAFSGNTPRTELELDIIANAVAWTCVRGVRSNRTVTRHATENDALIHAIQDGRTMLYAVDAQGRTAHVRNV</sequence>
<protein>
    <submittedName>
        <fullName evidence="1">Uncharacterized protein</fullName>
    </submittedName>
</protein>
<keyword evidence="2" id="KW-1185">Reference proteome</keyword>
<evidence type="ECO:0000313" key="2">
    <source>
        <dbReference type="Proteomes" id="UP000224401"/>
    </source>
</evidence>